<gene>
    <name evidence="10" type="ORF">JOL62DRAFT_616282</name>
</gene>
<dbReference type="PANTHER" id="PTHR47466">
    <property type="match status" value="1"/>
</dbReference>
<keyword evidence="4" id="KW-0732">Signal</keyword>
<feature type="domain" description="Peptidase M43 pregnancy-associated plasma-A" evidence="9">
    <location>
        <begin position="202"/>
        <end position="288"/>
    </location>
</feature>
<keyword evidence="11" id="KW-1185">Reference proteome</keyword>
<dbReference type="InterPro" id="IPR008754">
    <property type="entry name" value="Peptidase_M43"/>
</dbReference>
<keyword evidence="7" id="KW-0482">Metalloprotease</keyword>
<protein>
    <recommendedName>
        <fullName evidence="9">Peptidase M43 pregnancy-associated plasma-A domain-containing protein</fullName>
    </recommendedName>
</protein>
<keyword evidence="3" id="KW-0479">Metal-binding</keyword>
<evidence type="ECO:0000256" key="1">
    <source>
        <dbReference type="ARBA" id="ARBA00008721"/>
    </source>
</evidence>
<dbReference type="SUPFAM" id="SSF55486">
    <property type="entry name" value="Metalloproteases ('zincins'), catalytic domain"/>
    <property type="match status" value="1"/>
</dbReference>
<dbReference type="Proteomes" id="UP001367316">
    <property type="component" value="Unassembled WGS sequence"/>
</dbReference>
<dbReference type="PANTHER" id="PTHR47466:SF1">
    <property type="entry name" value="METALLOPROTEASE MEP1 (AFU_ORTHOLOGUE AFUA_1G07730)-RELATED"/>
    <property type="match status" value="1"/>
</dbReference>
<dbReference type="Pfam" id="PF05572">
    <property type="entry name" value="Peptidase_M43"/>
    <property type="match status" value="1"/>
</dbReference>
<comment type="similarity">
    <text evidence="1">Belongs to the peptidase M43B family.</text>
</comment>
<evidence type="ECO:0000256" key="6">
    <source>
        <dbReference type="ARBA" id="ARBA00022833"/>
    </source>
</evidence>
<keyword evidence="8" id="KW-1015">Disulfide bond</keyword>
<organism evidence="10 11">
    <name type="scientific">Phyllosticta paracitricarpa</name>
    <dbReference type="NCBI Taxonomy" id="2016321"/>
    <lineage>
        <taxon>Eukaryota</taxon>
        <taxon>Fungi</taxon>
        <taxon>Dikarya</taxon>
        <taxon>Ascomycota</taxon>
        <taxon>Pezizomycotina</taxon>
        <taxon>Dothideomycetes</taxon>
        <taxon>Dothideomycetes incertae sedis</taxon>
        <taxon>Botryosphaeriales</taxon>
        <taxon>Phyllostictaceae</taxon>
        <taxon>Phyllosticta</taxon>
    </lineage>
</organism>
<dbReference type="EMBL" id="JBBPBF010000051">
    <property type="protein sequence ID" value="KAK7606309.1"/>
    <property type="molecule type" value="Genomic_DNA"/>
</dbReference>
<comment type="caution">
    <text evidence="10">The sequence shown here is derived from an EMBL/GenBank/DDBJ whole genome shotgun (WGS) entry which is preliminary data.</text>
</comment>
<keyword evidence="2" id="KW-0645">Protease</keyword>
<accession>A0ABR1MWX8</accession>
<proteinExistence type="inferred from homology"/>
<evidence type="ECO:0000313" key="11">
    <source>
        <dbReference type="Proteomes" id="UP001367316"/>
    </source>
</evidence>
<evidence type="ECO:0000259" key="9">
    <source>
        <dbReference type="Pfam" id="PF05572"/>
    </source>
</evidence>
<dbReference type="Gene3D" id="3.40.390.10">
    <property type="entry name" value="Collagenase (Catalytic Domain)"/>
    <property type="match status" value="1"/>
</dbReference>
<evidence type="ECO:0000256" key="3">
    <source>
        <dbReference type="ARBA" id="ARBA00022723"/>
    </source>
</evidence>
<evidence type="ECO:0000256" key="8">
    <source>
        <dbReference type="ARBA" id="ARBA00023157"/>
    </source>
</evidence>
<evidence type="ECO:0000256" key="2">
    <source>
        <dbReference type="ARBA" id="ARBA00022670"/>
    </source>
</evidence>
<evidence type="ECO:0000256" key="7">
    <source>
        <dbReference type="ARBA" id="ARBA00023049"/>
    </source>
</evidence>
<name>A0ABR1MWX8_9PEZI</name>
<evidence type="ECO:0000313" key="10">
    <source>
        <dbReference type="EMBL" id="KAK7606309.1"/>
    </source>
</evidence>
<evidence type="ECO:0000256" key="5">
    <source>
        <dbReference type="ARBA" id="ARBA00022801"/>
    </source>
</evidence>
<keyword evidence="6" id="KW-0862">Zinc</keyword>
<dbReference type="InterPro" id="IPR024079">
    <property type="entry name" value="MetalloPept_cat_dom_sf"/>
</dbReference>
<keyword evidence="5" id="KW-0378">Hydrolase</keyword>
<sequence>MILAALAWIPPSLAWCGATEVTQAALDTTYIVGMLQDEFNSTKSPETGVEHAVSSVDLNERLDCLIFFHILDDYSEEGIYQSTILDQFNILKATYAPVLIDFHLGGIYYYDQPLWANGVGFEDMTRKLRVGGYDVLNIYIKRTVDSQATGKIAGYSKFPNGRRAPWDDLFFYEDGVLIAIFALPTKDYPGGVGLSGFNWGTVAVHEVGHWLGLWHIFEDGCDPDLKWGGDRIADTTPQEYFHGVCYPEGSKIDTCPGYGFPPSLINNYMDFMPDECRTSFTPLQMERMWWMFRSVRKGVAPNDMPPDAFTPRVPTIAPNLPLAPNL</sequence>
<reference evidence="10 11" key="1">
    <citation type="submission" date="2024-04" db="EMBL/GenBank/DDBJ databases">
        <title>Phyllosticta paracitricarpa is synonymous to the EU quarantine fungus P. citricarpa based on phylogenomic analyses.</title>
        <authorList>
            <consortium name="Lawrence Berkeley National Laboratory"/>
            <person name="Van ingen-buijs V.A."/>
            <person name="Van westerhoven A.C."/>
            <person name="Haridas S."/>
            <person name="Skiadas P."/>
            <person name="Martin F."/>
            <person name="Groenewald J.Z."/>
            <person name="Crous P.W."/>
            <person name="Seidl M.F."/>
        </authorList>
    </citation>
    <scope>NUCLEOTIDE SEQUENCE [LARGE SCALE GENOMIC DNA]</scope>
    <source>
        <strain evidence="10 11">CBS 141358</strain>
    </source>
</reference>
<evidence type="ECO:0000256" key="4">
    <source>
        <dbReference type="ARBA" id="ARBA00022729"/>
    </source>
</evidence>